<dbReference type="AlphaFoldDB" id="A0AAE8MN39"/>
<comment type="caution">
    <text evidence="1">The sequence shown here is derived from an EMBL/GenBank/DDBJ whole genome shotgun (WGS) entry which is preliminary data.</text>
</comment>
<protein>
    <submittedName>
        <fullName evidence="1">Uncharacterized protein</fullName>
    </submittedName>
</protein>
<reference evidence="1" key="1">
    <citation type="submission" date="2018-03" db="EMBL/GenBank/DDBJ databases">
        <authorList>
            <person name="Guldener U."/>
        </authorList>
    </citation>
    <scope>NUCLEOTIDE SEQUENCE</scope>
</reference>
<evidence type="ECO:0000313" key="2">
    <source>
        <dbReference type="Proteomes" id="UP001187682"/>
    </source>
</evidence>
<gene>
    <name evidence="1" type="ORF">DNG_00069</name>
</gene>
<sequence>MNLINRMTQKTTSYVDIKCTWLRDILREVCMDIPSVSLASSKPSIERRNLFHVRGDLKLRFESTTDDPENAAVGRH</sequence>
<evidence type="ECO:0000313" key="1">
    <source>
        <dbReference type="EMBL" id="SPN96546.1"/>
    </source>
</evidence>
<dbReference type="Proteomes" id="UP001187682">
    <property type="component" value="Unassembled WGS sequence"/>
</dbReference>
<keyword evidence="2" id="KW-1185">Reference proteome</keyword>
<proteinExistence type="predicted"/>
<organism evidence="1 2">
    <name type="scientific">Cephalotrichum gorgonifer</name>
    <dbReference type="NCBI Taxonomy" id="2041049"/>
    <lineage>
        <taxon>Eukaryota</taxon>
        <taxon>Fungi</taxon>
        <taxon>Dikarya</taxon>
        <taxon>Ascomycota</taxon>
        <taxon>Pezizomycotina</taxon>
        <taxon>Sordariomycetes</taxon>
        <taxon>Hypocreomycetidae</taxon>
        <taxon>Microascales</taxon>
        <taxon>Microascaceae</taxon>
        <taxon>Cephalotrichum</taxon>
    </lineage>
</organism>
<dbReference type="EMBL" id="ONZQ02000001">
    <property type="protein sequence ID" value="SPN96546.1"/>
    <property type="molecule type" value="Genomic_DNA"/>
</dbReference>
<name>A0AAE8MN39_9PEZI</name>
<accession>A0AAE8MN39</accession>